<protein>
    <submittedName>
        <fullName evidence="1">Uncharacterized protein</fullName>
    </submittedName>
</protein>
<evidence type="ECO:0000313" key="2">
    <source>
        <dbReference type="Proteomes" id="UP000001660"/>
    </source>
</evidence>
<sequence length="59" mass="6622">MRARDFVEGAGIGRRTFFEGEAGNLCGGLVCRCKPVTAYSERGLNYQQNPQALDSLRWR</sequence>
<gene>
    <name evidence="1" type="ORF">NIDE3196</name>
</gene>
<dbReference type="EMBL" id="FP929003">
    <property type="protein sequence ID" value="CBK42890.1"/>
    <property type="molecule type" value="Genomic_DNA"/>
</dbReference>
<reference evidence="1 2" key="1">
    <citation type="journal article" date="2010" name="Proc. Natl. Acad. Sci. U.S.A.">
        <title>A Nitrospira metagenome illuminates the physiology and evolution of globally important nitrite-oxidizing bacteria.</title>
        <authorList>
            <person name="Lucker S."/>
            <person name="Wagner M."/>
            <person name="Maixner F."/>
            <person name="Pelletier E."/>
            <person name="Koch H."/>
            <person name="Vacherie B."/>
            <person name="Rattei T."/>
            <person name="Sinninghe Damste J."/>
            <person name="Spieck E."/>
            <person name="Le Paslier D."/>
            <person name="Daims H."/>
        </authorList>
    </citation>
    <scope>NUCLEOTIDE SEQUENCE [LARGE SCALE GENOMIC DNA]</scope>
</reference>
<dbReference type="KEGG" id="nde:NIDE3196"/>
<organism evidence="1 2">
    <name type="scientific">Nitrospira defluvii</name>
    <dbReference type="NCBI Taxonomy" id="330214"/>
    <lineage>
        <taxon>Bacteria</taxon>
        <taxon>Pseudomonadati</taxon>
        <taxon>Nitrospirota</taxon>
        <taxon>Nitrospiria</taxon>
        <taxon>Nitrospirales</taxon>
        <taxon>Nitrospiraceae</taxon>
        <taxon>Nitrospira</taxon>
    </lineage>
</organism>
<name>D8PI03_9BACT</name>
<dbReference type="HOGENOM" id="CLU_2951721_0_0_0"/>
<proteinExistence type="predicted"/>
<dbReference type="AlphaFoldDB" id="D8PI03"/>
<accession>D8PI03</accession>
<keyword evidence="2" id="KW-1185">Reference proteome</keyword>
<dbReference type="STRING" id="330214.NIDE3196"/>
<dbReference type="Proteomes" id="UP000001660">
    <property type="component" value="Chromosome"/>
</dbReference>
<evidence type="ECO:0000313" key="1">
    <source>
        <dbReference type="EMBL" id="CBK42890.1"/>
    </source>
</evidence>